<keyword evidence="1" id="KW-1133">Transmembrane helix</keyword>
<organism evidence="2 3">
    <name type="scientific">Cladophialophora chaetospira</name>
    <dbReference type="NCBI Taxonomy" id="386627"/>
    <lineage>
        <taxon>Eukaryota</taxon>
        <taxon>Fungi</taxon>
        <taxon>Dikarya</taxon>
        <taxon>Ascomycota</taxon>
        <taxon>Pezizomycotina</taxon>
        <taxon>Eurotiomycetes</taxon>
        <taxon>Chaetothyriomycetidae</taxon>
        <taxon>Chaetothyriales</taxon>
        <taxon>Herpotrichiellaceae</taxon>
        <taxon>Cladophialophora</taxon>
    </lineage>
</organism>
<reference evidence="2" key="1">
    <citation type="submission" date="2022-10" db="EMBL/GenBank/DDBJ databases">
        <title>Culturing micro-colonial fungi from biological soil crusts in the Mojave desert and describing Neophaeococcomyces mojavensis, and introducing the new genera and species Taxawa tesnikishii.</title>
        <authorList>
            <person name="Kurbessoian T."/>
            <person name="Stajich J.E."/>
        </authorList>
    </citation>
    <scope>NUCLEOTIDE SEQUENCE</scope>
    <source>
        <strain evidence="2">TK_41</strain>
    </source>
</reference>
<evidence type="ECO:0000256" key="1">
    <source>
        <dbReference type="SAM" id="Phobius"/>
    </source>
</evidence>
<accession>A0AA38XDY1</accession>
<comment type="caution">
    <text evidence="2">The sequence shown here is derived from an EMBL/GenBank/DDBJ whole genome shotgun (WGS) entry which is preliminary data.</text>
</comment>
<feature type="transmembrane region" description="Helical" evidence="1">
    <location>
        <begin position="306"/>
        <end position="328"/>
    </location>
</feature>
<protein>
    <submittedName>
        <fullName evidence="2">Uncharacterized protein</fullName>
    </submittedName>
</protein>
<keyword evidence="3" id="KW-1185">Reference proteome</keyword>
<gene>
    <name evidence="2" type="ORF">H2200_004523</name>
</gene>
<evidence type="ECO:0000313" key="2">
    <source>
        <dbReference type="EMBL" id="KAJ9611339.1"/>
    </source>
</evidence>
<feature type="transmembrane region" description="Helical" evidence="1">
    <location>
        <begin position="205"/>
        <end position="222"/>
    </location>
</feature>
<sequence>MLSLIIKLKLDPMHQRRISSGPNADVVKGWTNTPNVRGSIDILWNCLFTIFLCTWTVLCLNVPAADDSRWTQIKRKARWSLLAIFGPEFLVSFVIGQYAAAKRSVKAFHELGLKQWTMRHAFYADMGGFVLITEDCKPFPVNAAQIHWLVKECLLPCPDITSKEIEDKSKADTFAKGVTIIQTTWFILQCIGRIAQHLPFTTLELGTLAFVFCTLPTYYFWLRKPLDVFTPSRIRADFLMADVLRNAGAAAAEPYRQTPLDFIDTNAPSWSITVMTHFGVRCGPQERPLPRLPNDRLPDISGSEQILLFFITMFYSAIHTIGWHFTFATAIEMYFWRAAGLTHLAATGAFWVIDRHQSWHHRGYYKLALKRILYPRRTWREIQKHRRRRANGLCSISTIGSGEQTHSSSADVTNVVPPKPECTPRPITDVETGLSAEEILQGYVSYSVPMYEIVFMTTVTSLYALARLYLLIEVFLGLRALPAGAYLTVQWSNFFPHI</sequence>
<feature type="transmembrane region" description="Helical" evidence="1">
    <location>
        <begin position="453"/>
        <end position="472"/>
    </location>
</feature>
<dbReference type="AlphaFoldDB" id="A0AA38XDY1"/>
<dbReference type="Proteomes" id="UP001172673">
    <property type="component" value="Unassembled WGS sequence"/>
</dbReference>
<name>A0AA38XDY1_9EURO</name>
<keyword evidence="1" id="KW-0812">Transmembrane</keyword>
<feature type="transmembrane region" description="Helical" evidence="1">
    <location>
        <begin position="42"/>
        <end position="60"/>
    </location>
</feature>
<feature type="transmembrane region" description="Helical" evidence="1">
    <location>
        <begin position="81"/>
        <end position="100"/>
    </location>
</feature>
<dbReference type="PANTHER" id="PTHR35043">
    <property type="entry name" value="TRANSCRIPTION FACTOR DOMAIN-CONTAINING PROTEIN"/>
    <property type="match status" value="1"/>
</dbReference>
<keyword evidence="1" id="KW-0472">Membrane</keyword>
<proteinExistence type="predicted"/>
<dbReference type="PANTHER" id="PTHR35043:SF8">
    <property type="entry name" value="DUF4220 DOMAIN-CONTAINING PROTEIN"/>
    <property type="match status" value="1"/>
</dbReference>
<dbReference type="EMBL" id="JAPDRK010000006">
    <property type="protein sequence ID" value="KAJ9611339.1"/>
    <property type="molecule type" value="Genomic_DNA"/>
</dbReference>
<feature type="transmembrane region" description="Helical" evidence="1">
    <location>
        <begin position="334"/>
        <end position="353"/>
    </location>
</feature>
<evidence type="ECO:0000313" key="3">
    <source>
        <dbReference type="Proteomes" id="UP001172673"/>
    </source>
</evidence>